<organism evidence="2 3">
    <name type="scientific">Spinactinospora alkalitolerans</name>
    <dbReference type="NCBI Taxonomy" id="687207"/>
    <lineage>
        <taxon>Bacteria</taxon>
        <taxon>Bacillati</taxon>
        <taxon>Actinomycetota</taxon>
        <taxon>Actinomycetes</taxon>
        <taxon>Streptosporangiales</taxon>
        <taxon>Nocardiopsidaceae</taxon>
        <taxon>Spinactinospora</taxon>
    </lineage>
</organism>
<dbReference type="EMBL" id="JACCCC010000001">
    <property type="protein sequence ID" value="NYE50911.1"/>
    <property type="molecule type" value="Genomic_DNA"/>
</dbReference>
<protein>
    <recommendedName>
        <fullName evidence="4">DUF4352 domain-containing protein</fullName>
    </recommendedName>
</protein>
<feature type="transmembrane region" description="Helical" evidence="1">
    <location>
        <begin position="21"/>
        <end position="42"/>
    </location>
</feature>
<evidence type="ECO:0000256" key="1">
    <source>
        <dbReference type="SAM" id="Phobius"/>
    </source>
</evidence>
<reference evidence="2 3" key="1">
    <citation type="submission" date="2020-07" db="EMBL/GenBank/DDBJ databases">
        <title>Sequencing the genomes of 1000 actinobacteria strains.</title>
        <authorList>
            <person name="Klenk H.-P."/>
        </authorList>
    </citation>
    <scope>NUCLEOTIDE SEQUENCE [LARGE SCALE GENOMIC DNA]</scope>
    <source>
        <strain evidence="2 3">CXB654</strain>
    </source>
</reference>
<accession>A0A852U3Y8</accession>
<dbReference type="RefSeq" id="WP_179646318.1">
    <property type="nucleotide sequence ID" value="NZ_BAAAYY010000005.1"/>
</dbReference>
<dbReference type="AlphaFoldDB" id="A0A852U3Y8"/>
<comment type="caution">
    <text evidence="2">The sequence shown here is derived from an EMBL/GenBank/DDBJ whole genome shotgun (WGS) entry which is preliminary data.</text>
</comment>
<evidence type="ECO:0008006" key="4">
    <source>
        <dbReference type="Google" id="ProtNLM"/>
    </source>
</evidence>
<gene>
    <name evidence="2" type="ORF">HDA32_006031</name>
</gene>
<keyword evidence="1" id="KW-0812">Transmembrane</keyword>
<keyword evidence="3" id="KW-1185">Reference proteome</keyword>
<keyword evidence="1" id="KW-1133">Transmembrane helix</keyword>
<keyword evidence="1" id="KW-0472">Membrane</keyword>
<evidence type="ECO:0000313" key="2">
    <source>
        <dbReference type="EMBL" id="NYE50911.1"/>
    </source>
</evidence>
<name>A0A852U3Y8_9ACTN</name>
<sequence length="201" mass="21708">MAHHAPIREAGPGDLLPRHPVVRALLVGGFVLLVCALVFALWRMGGLAKASEQPPSEPGKPVRNALFTITVHDATVVSDTLGPAVQVRADLTSHDKNPVSYSYIDDMLQLTLSPGGAKVDGAMTAALERDPEGFAGDVQPEMPETVLMRWPLPEGTDPDGLEQVRVAVTDAEFRPGFMDQTSYWWSTDKVIDTIAVPIEQS</sequence>
<dbReference type="Proteomes" id="UP000589036">
    <property type="component" value="Unassembled WGS sequence"/>
</dbReference>
<proteinExistence type="predicted"/>
<evidence type="ECO:0000313" key="3">
    <source>
        <dbReference type="Proteomes" id="UP000589036"/>
    </source>
</evidence>